<dbReference type="SUPFAM" id="SSF56801">
    <property type="entry name" value="Acetyl-CoA synthetase-like"/>
    <property type="match status" value="1"/>
</dbReference>
<evidence type="ECO:0000313" key="6">
    <source>
        <dbReference type="Proteomes" id="UP000821837"/>
    </source>
</evidence>
<organism evidence="5 6">
    <name type="scientific">Rhipicephalus sanguineus</name>
    <name type="common">Brown dog tick</name>
    <name type="synonym">Ixodes sanguineus</name>
    <dbReference type="NCBI Taxonomy" id="34632"/>
    <lineage>
        <taxon>Eukaryota</taxon>
        <taxon>Metazoa</taxon>
        <taxon>Ecdysozoa</taxon>
        <taxon>Arthropoda</taxon>
        <taxon>Chelicerata</taxon>
        <taxon>Arachnida</taxon>
        <taxon>Acari</taxon>
        <taxon>Parasitiformes</taxon>
        <taxon>Ixodida</taxon>
        <taxon>Ixodoidea</taxon>
        <taxon>Ixodidae</taxon>
        <taxon>Rhipicephalinae</taxon>
        <taxon>Rhipicephalus</taxon>
        <taxon>Rhipicephalus</taxon>
    </lineage>
</organism>
<keyword evidence="6" id="KW-1185">Reference proteome</keyword>
<evidence type="ECO:0000259" key="4">
    <source>
        <dbReference type="Pfam" id="PF13193"/>
    </source>
</evidence>
<dbReference type="Pfam" id="PF13193">
    <property type="entry name" value="AMP-binding_C"/>
    <property type="match status" value="1"/>
</dbReference>
<proteinExistence type="predicted"/>
<dbReference type="PANTHER" id="PTHR24096:SF422">
    <property type="entry name" value="BCDNA.GH02901"/>
    <property type="match status" value="1"/>
</dbReference>
<dbReference type="OrthoDB" id="10253869at2759"/>
<dbReference type="InterPro" id="IPR025110">
    <property type="entry name" value="AMP-bd_C"/>
</dbReference>
<gene>
    <name evidence="5" type="ORF">HPB52_017586</name>
</gene>
<dbReference type="Gene3D" id="3.40.50.980">
    <property type="match status" value="2"/>
</dbReference>
<dbReference type="PROSITE" id="PS00455">
    <property type="entry name" value="AMP_BINDING"/>
    <property type="match status" value="1"/>
</dbReference>
<dbReference type="VEuPathDB" id="VectorBase:RSAN_038226"/>
<evidence type="ECO:0008006" key="7">
    <source>
        <dbReference type="Google" id="ProtNLM"/>
    </source>
</evidence>
<dbReference type="EMBL" id="JABSTV010001247">
    <property type="protein sequence ID" value="KAH7972819.1"/>
    <property type="molecule type" value="Genomic_DNA"/>
</dbReference>
<dbReference type="Gene3D" id="3.30.300.30">
    <property type="match status" value="1"/>
</dbReference>
<feature type="domain" description="AMP-dependent synthetase/ligase" evidence="3">
    <location>
        <begin position="2"/>
        <end position="345"/>
    </location>
</feature>
<dbReference type="PANTHER" id="PTHR24096">
    <property type="entry name" value="LONG-CHAIN-FATTY-ACID--COA LIGASE"/>
    <property type="match status" value="1"/>
</dbReference>
<reference evidence="5" key="2">
    <citation type="submission" date="2021-09" db="EMBL/GenBank/DDBJ databases">
        <authorList>
            <person name="Jia N."/>
            <person name="Wang J."/>
            <person name="Shi W."/>
            <person name="Du L."/>
            <person name="Sun Y."/>
            <person name="Zhan W."/>
            <person name="Jiang J."/>
            <person name="Wang Q."/>
            <person name="Zhang B."/>
            <person name="Ji P."/>
            <person name="Sakyi L.B."/>
            <person name="Cui X."/>
            <person name="Yuan T."/>
            <person name="Jiang B."/>
            <person name="Yang W."/>
            <person name="Lam T.T.-Y."/>
            <person name="Chang Q."/>
            <person name="Ding S."/>
            <person name="Wang X."/>
            <person name="Zhu J."/>
            <person name="Ruan X."/>
            <person name="Zhao L."/>
            <person name="Wei J."/>
            <person name="Que T."/>
            <person name="Du C."/>
            <person name="Cheng J."/>
            <person name="Dai P."/>
            <person name="Han X."/>
            <person name="Huang E."/>
            <person name="Gao Y."/>
            <person name="Liu J."/>
            <person name="Shao H."/>
            <person name="Ye R."/>
            <person name="Li L."/>
            <person name="Wei W."/>
            <person name="Wang X."/>
            <person name="Wang C."/>
            <person name="Huo Q."/>
            <person name="Li W."/>
            <person name="Guo W."/>
            <person name="Chen H."/>
            <person name="Chen S."/>
            <person name="Zhou L."/>
            <person name="Zhou L."/>
            <person name="Ni X."/>
            <person name="Tian J."/>
            <person name="Zhou Y."/>
            <person name="Sheng Y."/>
            <person name="Liu T."/>
            <person name="Pan Y."/>
            <person name="Xia L."/>
            <person name="Li J."/>
            <person name="Zhao F."/>
            <person name="Cao W."/>
        </authorList>
    </citation>
    <scope>NUCLEOTIDE SEQUENCE</scope>
    <source>
        <strain evidence="5">Rsan-2018</strain>
        <tissue evidence="5">Larvae</tissue>
    </source>
</reference>
<evidence type="ECO:0000313" key="5">
    <source>
        <dbReference type="EMBL" id="KAH7972819.1"/>
    </source>
</evidence>
<name>A0A9D4QCQ8_RHISA</name>
<protein>
    <recommendedName>
        <fullName evidence="7">Acyl-coa synthetase</fullName>
    </recommendedName>
</protein>
<comment type="caution">
    <text evidence="5">The sequence shown here is derived from an EMBL/GenBank/DDBJ whole genome shotgun (WGS) entry which is preliminary data.</text>
</comment>
<dbReference type="GO" id="GO:0005777">
    <property type="term" value="C:peroxisome"/>
    <property type="evidence" value="ECO:0007669"/>
    <property type="project" value="UniProtKB-SubCell"/>
</dbReference>
<evidence type="ECO:0000256" key="2">
    <source>
        <dbReference type="ARBA" id="ARBA00023140"/>
    </source>
</evidence>
<keyword evidence="2" id="KW-0576">Peroxisome</keyword>
<sequence>MRLTRGEFFSRMRRFAAGFQAQGIGPGDRVCVHLDNSVENVVVVFSITFTGASVLLSNPVRKENELLFQVDYADATHILTTPQYAAKVTAVKEKTNVKGLFVIGDTVPGFVSVSGFAELNGDDFREVHIDDPKETTLALFYSSGTTGHPKIIEMSHYSLVANLYTTNVLATYQPGDVILACFPIIYPSGFTLIALVACTGATCVIVQPGLTFEEFVYYVNKYKVTTLASYATQLHAYLTGMIRTGQKLSSIRTINVAGTVLTETFVRKIVAAFGGVRSLRNHYGMSESCGVLCSPPKGEISLENVGFPAPMVQLKFIDMNTGEKVGPRQYGELYFRTPSVMKGYYKNPELVEEFMDDGGWCRSGDIMYYDEDGRVYFVDRLKDVIKCQYQAVSSMELESLLQAHPTVADASVVGIPKTKYGDSPAAFVVLRDPSSASPELAAELKEHVASQTEKFKHLYGGVVFVDRLPRNTNGKVIKRQLKHMYDKSKIY</sequence>
<dbReference type="Gene3D" id="2.30.38.10">
    <property type="entry name" value="Luciferase, Domain 3"/>
    <property type="match status" value="1"/>
</dbReference>
<dbReference type="Proteomes" id="UP000821837">
    <property type="component" value="Chromosome 11"/>
</dbReference>
<evidence type="ECO:0000259" key="3">
    <source>
        <dbReference type="Pfam" id="PF00501"/>
    </source>
</evidence>
<evidence type="ECO:0000256" key="1">
    <source>
        <dbReference type="ARBA" id="ARBA00004275"/>
    </source>
</evidence>
<dbReference type="InterPro" id="IPR020845">
    <property type="entry name" value="AMP-binding_CS"/>
</dbReference>
<feature type="domain" description="AMP-binding enzyme C-terminal" evidence="4">
    <location>
        <begin position="396"/>
        <end position="475"/>
    </location>
</feature>
<dbReference type="GO" id="GO:0016405">
    <property type="term" value="F:CoA-ligase activity"/>
    <property type="evidence" value="ECO:0007669"/>
    <property type="project" value="TreeGrafter"/>
</dbReference>
<dbReference type="InterPro" id="IPR045851">
    <property type="entry name" value="AMP-bd_C_sf"/>
</dbReference>
<dbReference type="OMA" id="FNCHEAV"/>
<dbReference type="AlphaFoldDB" id="A0A9D4QCQ8"/>
<accession>A0A9D4QCQ8</accession>
<comment type="subcellular location">
    <subcellularLocation>
        <location evidence="1">Peroxisome</location>
    </subcellularLocation>
</comment>
<dbReference type="InterPro" id="IPR000873">
    <property type="entry name" value="AMP-dep_synth/lig_dom"/>
</dbReference>
<dbReference type="Pfam" id="PF00501">
    <property type="entry name" value="AMP-binding"/>
    <property type="match status" value="1"/>
</dbReference>
<reference evidence="5" key="1">
    <citation type="journal article" date="2020" name="Cell">
        <title>Large-Scale Comparative Analyses of Tick Genomes Elucidate Their Genetic Diversity and Vector Capacities.</title>
        <authorList>
            <consortium name="Tick Genome and Microbiome Consortium (TIGMIC)"/>
            <person name="Jia N."/>
            <person name="Wang J."/>
            <person name="Shi W."/>
            <person name="Du L."/>
            <person name="Sun Y."/>
            <person name="Zhan W."/>
            <person name="Jiang J.F."/>
            <person name="Wang Q."/>
            <person name="Zhang B."/>
            <person name="Ji P."/>
            <person name="Bell-Sakyi L."/>
            <person name="Cui X.M."/>
            <person name="Yuan T.T."/>
            <person name="Jiang B.G."/>
            <person name="Yang W.F."/>
            <person name="Lam T.T."/>
            <person name="Chang Q.C."/>
            <person name="Ding S.J."/>
            <person name="Wang X.J."/>
            <person name="Zhu J.G."/>
            <person name="Ruan X.D."/>
            <person name="Zhao L."/>
            <person name="Wei J.T."/>
            <person name="Ye R.Z."/>
            <person name="Que T.C."/>
            <person name="Du C.H."/>
            <person name="Zhou Y.H."/>
            <person name="Cheng J.X."/>
            <person name="Dai P.F."/>
            <person name="Guo W.B."/>
            <person name="Han X.H."/>
            <person name="Huang E.J."/>
            <person name="Li L.F."/>
            <person name="Wei W."/>
            <person name="Gao Y.C."/>
            <person name="Liu J.Z."/>
            <person name="Shao H.Z."/>
            <person name="Wang X."/>
            <person name="Wang C.C."/>
            <person name="Yang T.C."/>
            <person name="Huo Q.B."/>
            <person name="Li W."/>
            <person name="Chen H.Y."/>
            <person name="Chen S.E."/>
            <person name="Zhou L.G."/>
            <person name="Ni X.B."/>
            <person name="Tian J.H."/>
            <person name="Sheng Y."/>
            <person name="Liu T."/>
            <person name="Pan Y.S."/>
            <person name="Xia L.Y."/>
            <person name="Li J."/>
            <person name="Zhao F."/>
            <person name="Cao W.C."/>
        </authorList>
    </citation>
    <scope>NUCLEOTIDE SEQUENCE</scope>
    <source>
        <strain evidence="5">Rsan-2018</strain>
    </source>
</reference>